<dbReference type="EMBL" id="AXCM01000812">
    <property type="status" value="NOT_ANNOTATED_CDS"/>
    <property type="molecule type" value="Genomic_DNA"/>
</dbReference>
<protein>
    <recommendedName>
        <fullName evidence="5">Anosmin</fullName>
    </recommendedName>
</protein>
<name>A0A182LRG8_9DIPT</name>
<dbReference type="InterPro" id="IPR003961">
    <property type="entry name" value="FN3_dom"/>
</dbReference>
<sequence length="555" mass="62733">MIALTTLKGVEDTEHDTYASDPGTEVEPFEVMLQGKVTLLKLAIVQHIFLYIPIAVFASSLVSMNDTDNLLTARCRSNCTYDKQCYSKCMRNYLENSAYKKYGDCPPKPPTKLDSLCLNTCDGLDYKCPGVEKCCEHSCGHSCQSPYGLERVAGLPSVPTHVQLLDMGRVFRTAQIQWDMKVENEQSPTYYIIESRFHIGTTYAEHKMENDWQLHLLEMFTQYNLGTVKRYVGEIKLKPGRWYQVRVAAVNDMGTRGYSTPSRPFLLSKRPNPPQPPKSLTVGSLDLNENRTYTCRVSWSLPRSDLPVEKYKLSWSLYLNFTSNRSKTDNSSLFKEMATISAPTRHYDIPGLLPDRYYYLQIQAISVYGKRRLKSAANHLLVNTSSTAIGQDKSPINLDNLLMGDAGYRRTKGHPSLKEGLHSSAATGASGSRAIANGMPTTGSIRYQFALRKSGLAVRLSWSERGYGRYRLHICRGSRECLTVARATSSHWQDVVLRRNAYEFGKLEFNTRYTAGVRIGGHRRTSPGYDIVRSFTTPKCEKFRDQQLLPAECNV</sequence>
<reference evidence="4" key="1">
    <citation type="submission" date="2013-09" db="EMBL/GenBank/DDBJ databases">
        <title>The Genome Sequence of Anopheles culicifacies species A.</title>
        <authorList>
            <consortium name="The Broad Institute Genomics Platform"/>
            <person name="Neafsey D.E."/>
            <person name="Besansky N."/>
            <person name="Howell P."/>
            <person name="Walton C."/>
            <person name="Young S.K."/>
            <person name="Zeng Q."/>
            <person name="Gargeya S."/>
            <person name="Fitzgerald M."/>
            <person name="Haas B."/>
            <person name="Abouelleil A."/>
            <person name="Allen A.W."/>
            <person name="Alvarado L."/>
            <person name="Arachchi H.M."/>
            <person name="Berlin A.M."/>
            <person name="Chapman S.B."/>
            <person name="Gainer-Dewar J."/>
            <person name="Goldberg J."/>
            <person name="Griggs A."/>
            <person name="Gujja S."/>
            <person name="Hansen M."/>
            <person name="Howarth C."/>
            <person name="Imamovic A."/>
            <person name="Ireland A."/>
            <person name="Larimer J."/>
            <person name="McCowan C."/>
            <person name="Murphy C."/>
            <person name="Pearson M."/>
            <person name="Poon T.W."/>
            <person name="Priest M."/>
            <person name="Roberts A."/>
            <person name="Saif S."/>
            <person name="Shea T."/>
            <person name="Sisk P."/>
            <person name="Sykes S."/>
            <person name="Wortman J."/>
            <person name="Nusbaum C."/>
            <person name="Birren B."/>
        </authorList>
    </citation>
    <scope>NUCLEOTIDE SEQUENCE [LARGE SCALE GENOMIC DNA]</scope>
    <source>
        <strain evidence="4">A-37</strain>
    </source>
</reference>
<evidence type="ECO:0000259" key="2">
    <source>
        <dbReference type="PROSITE" id="PS51390"/>
    </source>
</evidence>
<proteinExistence type="predicted"/>
<dbReference type="GO" id="GO:0030182">
    <property type="term" value="P:neuron differentiation"/>
    <property type="evidence" value="ECO:0007669"/>
    <property type="project" value="TreeGrafter"/>
</dbReference>
<dbReference type="GO" id="GO:0030414">
    <property type="term" value="F:peptidase inhibitor activity"/>
    <property type="evidence" value="ECO:0007669"/>
    <property type="project" value="InterPro"/>
</dbReference>
<dbReference type="STRING" id="139723.A0A182LRG8"/>
<dbReference type="VEuPathDB" id="VectorBase:ACUA000130"/>
<dbReference type="AlphaFoldDB" id="A0A182LRG8"/>
<accession>A0A182LRG8</accession>
<evidence type="ECO:0000313" key="3">
    <source>
        <dbReference type="EnsemblMetazoa" id="ACUA000130-PA"/>
    </source>
</evidence>
<dbReference type="PANTHER" id="PTHR14131:SF5">
    <property type="entry name" value="ANOSMIN-1"/>
    <property type="match status" value="1"/>
</dbReference>
<dbReference type="Gene3D" id="4.10.75.10">
    <property type="entry name" value="Elafin-like"/>
    <property type="match status" value="1"/>
</dbReference>
<dbReference type="InterPro" id="IPR036116">
    <property type="entry name" value="FN3_sf"/>
</dbReference>
<evidence type="ECO:0000313" key="4">
    <source>
        <dbReference type="Proteomes" id="UP000075883"/>
    </source>
</evidence>
<dbReference type="CDD" id="cd00199">
    <property type="entry name" value="WAP"/>
    <property type="match status" value="1"/>
</dbReference>
<dbReference type="PROSITE" id="PS51390">
    <property type="entry name" value="WAP"/>
    <property type="match status" value="1"/>
</dbReference>
<dbReference type="CDD" id="cd00063">
    <property type="entry name" value="FN3"/>
    <property type="match status" value="2"/>
</dbReference>
<dbReference type="SMART" id="SM00217">
    <property type="entry name" value="WAP"/>
    <property type="match status" value="1"/>
</dbReference>
<dbReference type="PANTHER" id="PTHR14131">
    <property type="entry name" value="ANOSMIN"/>
    <property type="match status" value="1"/>
</dbReference>
<dbReference type="Gene3D" id="2.60.40.10">
    <property type="entry name" value="Immunoglobulins"/>
    <property type="match status" value="2"/>
</dbReference>
<dbReference type="GO" id="GO:0009986">
    <property type="term" value="C:cell surface"/>
    <property type="evidence" value="ECO:0007669"/>
    <property type="project" value="TreeGrafter"/>
</dbReference>
<dbReference type="InterPro" id="IPR042447">
    <property type="entry name" value="Anosmin-1"/>
</dbReference>
<evidence type="ECO:0008006" key="5">
    <source>
        <dbReference type="Google" id="ProtNLM"/>
    </source>
</evidence>
<dbReference type="InterPro" id="IPR008197">
    <property type="entry name" value="WAP_dom"/>
</dbReference>
<dbReference type="EnsemblMetazoa" id="ACUA000130-RA">
    <property type="protein sequence ID" value="ACUA000130-PA"/>
    <property type="gene ID" value="ACUA000130"/>
</dbReference>
<feature type="domain" description="WAP" evidence="2">
    <location>
        <begin position="98"/>
        <end position="147"/>
    </location>
</feature>
<dbReference type="Proteomes" id="UP000075883">
    <property type="component" value="Unassembled WGS sequence"/>
</dbReference>
<dbReference type="PROSITE" id="PS50853">
    <property type="entry name" value="FN3"/>
    <property type="match status" value="1"/>
</dbReference>
<dbReference type="GO" id="GO:0005576">
    <property type="term" value="C:extracellular region"/>
    <property type="evidence" value="ECO:0007669"/>
    <property type="project" value="InterPro"/>
</dbReference>
<organism evidence="3 4">
    <name type="scientific">Anopheles culicifacies</name>
    <dbReference type="NCBI Taxonomy" id="139723"/>
    <lineage>
        <taxon>Eukaryota</taxon>
        <taxon>Metazoa</taxon>
        <taxon>Ecdysozoa</taxon>
        <taxon>Arthropoda</taxon>
        <taxon>Hexapoda</taxon>
        <taxon>Insecta</taxon>
        <taxon>Pterygota</taxon>
        <taxon>Neoptera</taxon>
        <taxon>Endopterygota</taxon>
        <taxon>Diptera</taxon>
        <taxon>Nematocera</taxon>
        <taxon>Culicoidea</taxon>
        <taxon>Culicidae</taxon>
        <taxon>Anophelinae</taxon>
        <taxon>Anopheles</taxon>
        <taxon>culicifacies species complex</taxon>
    </lineage>
</organism>
<dbReference type="InterPro" id="IPR013783">
    <property type="entry name" value="Ig-like_fold"/>
</dbReference>
<evidence type="ECO:0000259" key="1">
    <source>
        <dbReference type="PROSITE" id="PS50853"/>
    </source>
</evidence>
<dbReference type="SMART" id="SM00060">
    <property type="entry name" value="FN3"/>
    <property type="match status" value="2"/>
</dbReference>
<dbReference type="SUPFAM" id="SSF49265">
    <property type="entry name" value="Fibronectin type III"/>
    <property type="match status" value="1"/>
</dbReference>
<feature type="domain" description="Fibronectin type-III" evidence="1">
    <location>
        <begin position="273"/>
        <end position="387"/>
    </location>
</feature>
<reference evidence="3" key="2">
    <citation type="submission" date="2020-05" db="UniProtKB">
        <authorList>
            <consortium name="EnsemblMetazoa"/>
        </authorList>
    </citation>
    <scope>IDENTIFICATION</scope>
    <source>
        <strain evidence="3">A-37</strain>
    </source>
</reference>
<dbReference type="Pfam" id="PF00041">
    <property type="entry name" value="fn3"/>
    <property type="match status" value="1"/>
</dbReference>
<dbReference type="Pfam" id="PF00095">
    <property type="entry name" value="WAP"/>
    <property type="match status" value="1"/>
</dbReference>
<keyword evidence="4" id="KW-1185">Reference proteome</keyword>
<dbReference type="SUPFAM" id="SSF57256">
    <property type="entry name" value="Elafin-like"/>
    <property type="match status" value="1"/>
</dbReference>
<dbReference type="InterPro" id="IPR036645">
    <property type="entry name" value="Elafin-like_sf"/>
</dbReference>